<comment type="caution">
    <text evidence="3">The sequence shown here is derived from an EMBL/GenBank/DDBJ whole genome shotgun (WGS) entry which is preliminary data.</text>
</comment>
<evidence type="ECO:0000256" key="1">
    <source>
        <dbReference type="ARBA" id="ARBA00023157"/>
    </source>
</evidence>
<dbReference type="GO" id="GO:0003723">
    <property type="term" value="F:RNA binding"/>
    <property type="evidence" value="ECO:0007669"/>
    <property type="project" value="TreeGrafter"/>
</dbReference>
<dbReference type="EMBL" id="JASPKZ010007609">
    <property type="protein sequence ID" value="KAJ9583387.1"/>
    <property type="molecule type" value="Genomic_DNA"/>
</dbReference>
<dbReference type="InterPro" id="IPR010625">
    <property type="entry name" value="CHCH"/>
</dbReference>
<evidence type="ECO:0000313" key="4">
    <source>
        <dbReference type="Proteomes" id="UP001233999"/>
    </source>
</evidence>
<protein>
    <recommendedName>
        <fullName evidence="2">CHCH domain-containing protein</fullName>
    </recommendedName>
</protein>
<dbReference type="SUPFAM" id="SSF47072">
    <property type="entry name" value="Cysteine alpha-hairpin motif"/>
    <property type="match status" value="1"/>
</dbReference>
<organism evidence="3 4">
    <name type="scientific">Diploptera punctata</name>
    <name type="common">Pacific beetle cockroach</name>
    <dbReference type="NCBI Taxonomy" id="6984"/>
    <lineage>
        <taxon>Eukaryota</taxon>
        <taxon>Metazoa</taxon>
        <taxon>Ecdysozoa</taxon>
        <taxon>Arthropoda</taxon>
        <taxon>Hexapoda</taxon>
        <taxon>Insecta</taxon>
        <taxon>Pterygota</taxon>
        <taxon>Neoptera</taxon>
        <taxon>Polyneoptera</taxon>
        <taxon>Dictyoptera</taxon>
        <taxon>Blattodea</taxon>
        <taxon>Blaberoidea</taxon>
        <taxon>Blaberidae</taxon>
        <taxon>Diplopterinae</taxon>
        <taxon>Diploptera</taxon>
    </lineage>
</organism>
<keyword evidence="4" id="KW-1185">Reference proteome</keyword>
<keyword evidence="1" id="KW-1015">Disulfide bond</keyword>
<dbReference type="GO" id="GO:0005761">
    <property type="term" value="C:mitochondrial ribosome"/>
    <property type="evidence" value="ECO:0007669"/>
    <property type="project" value="InterPro"/>
</dbReference>
<dbReference type="InterPro" id="IPR009069">
    <property type="entry name" value="Cys_alpha_HP_mot_SF"/>
</dbReference>
<proteinExistence type="predicted"/>
<sequence length="81" mass="9173">MRLNINPILAARTPQKEPVPVQRSLPMKLKPTVSGKGNRTSDVSCLQEMAIMLACFKTNDFNQNLCSKEIDKFQNCYKKSL</sequence>
<evidence type="ECO:0000313" key="3">
    <source>
        <dbReference type="EMBL" id="KAJ9583387.1"/>
    </source>
</evidence>
<dbReference type="Proteomes" id="UP001233999">
    <property type="component" value="Unassembled WGS sequence"/>
</dbReference>
<feature type="domain" description="CHCH" evidence="2">
    <location>
        <begin position="45"/>
        <end position="79"/>
    </location>
</feature>
<dbReference type="GO" id="GO:0032543">
    <property type="term" value="P:mitochondrial translation"/>
    <property type="evidence" value="ECO:0007669"/>
    <property type="project" value="InterPro"/>
</dbReference>
<reference evidence="3" key="1">
    <citation type="journal article" date="2023" name="IScience">
        <title>Live-bearing cockroach genome reveals convergent evolutionary mechanisms linked to viviparity in insects and beyond.</title>
        <authorList>
            <person name="Fouks B."/>
            <person name="Harrison M.C."/>
            <person name="Mikhailova A.A."/>
            <person name="Marchal E."/>
            <person name="English S."/>
            <person name="Carruthers M."/>
            <person name="Jennings E.C."/>
            <person name="Chiamaka E.L."/>
            <person name="Frigard R.A."/>
            <person name="Pippel M."/>
            <person name="Attardo G.M."/>
            <person name="Benoit J.B."/>
            <person name="Bornberg-Bauer E."/>
            <person name="Tobe S.S."/>
        </authorList>
    </citation>
    <scope>NUCLEOTIDE SEQUENCE</scope>
    <source>
        <strain evidence="3">Stay&amp;Tobe</strain>
    </source>
</reference>
<gene>
    <name evidence="3" type="ORF">L9F63_022253</name>
</gene>
<dbReference type="PANTHER" id="PTHR31278:SF2">
    <property type="entry name" value="SMALL RIBOSOMAL SUBUNIT PROTEIN MS37"/>
    <property type="match status" value="1"/>
</dbReference>
<name>A0AAD7ZMZ7_DIPPU</name>
<dbReference type="PANTHER" id="PTHR31278">
    <property type="entry name" value="CHCHD1"/>
    <property type="match status" value="1"/>
</dbReference>
<evidence type="ECO:0000259" key="2">
    <source>
        <dbReference type="Pfam" id="PF06747"/>
    </source>
</evidence>
<reference evidence="3" key="2">
    <citation type="submission" date="2023-05" db="EMBL/GenBank/DDBJ databases">
        <authorList>
            <person name="Fouks B."/>
        </authorList>
    </citation>
    <scope>NUCLEOTIDE SEQUENCE</scope>
    <source>
        <strain evidence="3">Stay&amp;Tobe</strain>
        <tissue evidence="3">Testes</tissue>
    </source>
</reference>
<feature type="non-terminal residue" evidence="3">
    <location>
        <position position="81"/>
    </location>
</feature>
<dbReference type="Pfam" id="PF06747">
    <property type="entry name" value="CHCH"/>
    <property type="match status" value="1"/>
</dbReference>
<accession>A0AAD7ZMZ7</accession>
<dbReference type="InterPro" id="IPR033620">
    <property type="entry name" value="Ribosomal_mS37_met"/>
</dbReference>
<dbReference type="GO" id="GO:0005654">
    <property type="term" value="C:nucleoplasm"/>
    <property type="evidence" value="ECO:0007669"/>
    <property type="project" value="TreeGrafter"/>
</dbReference>
<dbReference type="AlphaFoldDB" id="A0AAD7ZMZ7"/>